<dbReference type="InterPro" id="IPR006680">
    <property type="entry name" value="Amidohydro-rel"/>
</dbReference>
<keyword evidence="3" id="KW-1185">Reference proteome</keyword>
<feature type="domain" description="Amidohydrolase-related" evidence="1">
    <location>
        <begin position="56"/>
        <end position="379"/>
    </location>
</feature>
<dbReference type="InterPro" id="IPR011059">
    <property type="entry name" value="Metal-dep_hydrolase_composite"/>
</dbReference>
<proteinExistence type="predicted"/>
<dbReference type="PANTHER" id="PTHR43135:SF3">
    <property type="entry name" value="ALPHA-D-RIBOSE 1-METHYLPHOSPHONATE 5-TRIPHOSPHATE DIPHOSPHATASE"/>
    <property type="match status" value="1"/>
</dbReference>
<dbReference type="GO" id="GO:0016810">
    <property type="term" value="F:hydrolase activity, acting on carbon-nitrogen (but not peptide) bonds"/>
    <property type="evidence" value="ECO:0007669"/>
    <property type="project" value="InterPro"/>
</dbReference>
<evidence type="ECO:0000313" key="2">
    <source>
        <dbReference type="EMBL" id="BBO73161.1"/>
    </source>
</evidence>
<dbReference type="Gene3D" id="3.20.20.140">
    <property type="entry name" value="Metal-dependent hydrolases"/>
    <property type="match status" value="1"/>
</dbReference>
<dbReference type="Pfam" id="PF01979">
    <property type="entry name" value="Amidohydro_1"/>
    <property type="match status" value="1"/>
</dbReference>
<keyword evidence="2" id="KW-0378">Hydrolase</keyword>
<dbReference type="InterPro" id="IPR051781">
    <property type="entry name" value="Metallo-dep_Hydrolase"/>
</dbReference>
<gene>
    <name evidence="2" type="ORF">DSCW_05780</name>
</gene>
<accession>A0A5K7Z116</accession>
<protein>
    <submittedName>
        <fullName evidence="2">Amidohydrolase</fullName>
    </submittedName>
</protein>
<dbReference type="InterPro" id="IPR032466">
    <property type="entry name" value="Metal_Hydrolase"/>
</dbReference>
<dbReference type="RefSeq" id="WP_155302291.1">
    <property type="nucleotide sequence ID" value="NZ_AP021875.1"/>
</dbReference>
<organism evidence="2 3">
    <name type="scientific">Desulfosarcina widdelii</name>
    <dbReference type="NCBI Taxonomy" id="947919"/>
    <lineage>
        <taxon>Bacteria</taxon>
        <taxon>Pseudomonadati</taxon>
        <taxon>Thermodesulfobacteriota</taxon>
        <taxon>Desulfobacteria</taxon>
        <taxon>Desulfobacterales</taxon>
        <taxon>Desulfosarcinaceae</taxon>
        <taxon>Desulfosarcina</taxon>
    </lineage>
</organism>
<sequence>MNSILIEGENLFDGNNLVKDEPAVVMVREGYIEAVGEEAQAKAADASKTIQCPGQTLMPGMVDCHNHLSLDPRLPDYLLRMLDPVPELTLKAVETMDMDLKSGVTTSRCLGDKEFLDVHCKNAQAEGRLLGPRLIVATRGIRALHGHGFVGNPYCGVNNIRQAVRENLYAGADLIKIYLTGSLMGPKGLPCYFSEDEVRILVDEAHRASVPVATHCIGGPAVNLAIKCGIDVIEHGYFLNFEDLDLISKNERWLVLTPSLFFTDDRLDTLHNNLKKPHIDQRPKVAEAMSAAVKGGVKYAIGTDGMHGRLADEVEYVVSFGASPADALAGVTSRAAELCGMADLIGTVEKGKRADLIGVVGNPLDKITDLKHVQTIIQNGAPIKIDKSMSC</sequence>
<dbReference type="EMBL" id="AP021875">
    <property type="protein sequence ID" value="BBO73161.1"/>
    <property type="molecule type" value="Genomic_DNA"/>
</dbReference>
<name>A0A5K7Z116_9BACT</name>
<reference evidence="2 3" key="1">
    <citation type="submission" date="2019-11" db="EMBL/GenBank/DDBJ databases">
        <title>Comparative genomics of hydrocarbon-degrading Desulfosarcina strains.</title>
        <authorList>
            <person name="Watanabe M."/>
            <person name="Kojima H."/>
            <person name="Fukui M."/>
        </authorList>
    </citation>
    <scope>NUCLEOTIDE SEQUENCE [LARGE SCALE GENOMIC DNA]</scope>
    <source>
        <strain evidence="2 3">PP31</strain>
    </source>
</reference>
<dbReference type="SUPFAM" id="SSF51338">
    <property type="entry name" value="Composite domain of metallo-dependent hydrolases"/>
    <property type="match status" value="1"/>
</dbReference>
<dbReference type="SUPFAM" id="SSF51556">
    <property type="entry name" value="Metallo-dependent hydrolases"/>
    <property type="match status" value="1"/>
</dbReference>
<evidence type="ECO:0000313" key="3">
    <source>
        <dbReference type="Proteomes" id="UP000427769"/>
    </source>
</evidence>
<evidence type="ECO:0000259" key="1">
    <source>
        <dbReference type="Pfam" id="PF01979"/>
    </source>
</evidence>
<dbReference type="OrthoDB" id="9775607at2"/>
<dbReference type="Proteomes" id="UP000427769">
    <property type="component" value="Chromosome"/>
</dbReference>
<dbReference type="AlphaFoldDB" id="A0A5K7Z116"/>
<dbReference type="KEGG" id="dwd:DSCW_05780"/>
<dbReference type="Gene3D" id="2.30.40.10">
    <property type="entry name" value="Urease, subunit C, domain 1"/>
    <property type="match status" value="1"/>
</dbReference>
<dbReference type="PANTHER" id="PTHR43135">
    <property type="entry name" value="ALPHA-D-RIBOSE 1-METHYLPHOSPHONATE 5-TRIPHOSPHATE DIPHOSPHATASE"/>
    <property type="match status" value="1"/>
</dbReference>